<name>A0A6A6XPC3_9PLEO</name>
<evidence type="ECO:0000256" key="8">
    <source>
        <dbReference type="SAM" id="Phobius"/>
    </source>
</evidence>
<keyword evidence="8" id="KW-0812">Transmembrane</keyword>
<dbReference type="InterPro" id="IPR002401">
    <property type="entry name" value="Cyt_P450_E_grp-I"/>
</dbReference>
<accession>A0A6A6XPC3</accession>
<keyword evidence="10" id="KW-1185">Reference proteome</keyword>
<evidence type="ECO:0000313" key="10">
    <source>
        <dbReference type="Proteomes" id="UP000799757"/>
    </source>
</evidence>
<dbReference type="Gene3D" id="1.10.630.10">
    <property type="entry name" value="Cytochrome P450"/>
    <property type="match status" value="1"/>
</dbReference>
<keyword evidence="6" id="KW-0503">Monooxygenase</keyword>
<keyword evidence="7" id="KW-0349">Heme</keyword>
<evidence type="ECO:0000256" key="5">
    <source>
        <dbReference type="ARBA" id="ARBA00023004"/>
    </source>
</evidence>
<feature type="transmembrane region" description="Helical" evidence="8">
    <location>
        <begin position="6"/>
        <end position="23"/>
    </location>
</feature>
<dbReference type="PANTHER" id="PTHR24305">
    <property type="entry name" value="CYTOCHROME P450"/>
    <property type="match status" value="1"/>
</dbReference>
<reference evidence="9" key="1">
    <citation type="journal article" date="2020" name="Stud. Mycol.">
        <title>101 Dothideomycetes genomes: a test case for predicting lifestyles and emergence of pathogens.</title>
        <authorList>
            <person name="Haridas S."/>
            <person name="Albert R."/>
            <person name="Binder M."/>
            <person name="Bloem J."/>
            <person name="Labutti K."/>
            <person name="Salamov A."/>
            <person name="Andreopoulos B."/>
            <person name="Baker S."/>
            <person name="Barry K."/>
            <person name="Bills G."/>
            <person name="Bluhm B."/>
            <person name="Cannon C."/>
            <person name="Castanera R."/>
            <person name="Culley D."/>
            <person name="Daum C."/>
            <person name="Ezra D."/>
            <person name="Gonzalez J."/>
            <person name="Henrissat B."/>
            <person name="Kuo A."/>
            <person name="Liang C."/>
            <person name="Lipzen A."/>
            <person name="Lutzoni F."/>
            <person name="Magnuson J."/>
            <person name="Mondo S."/>
            <person name="Nolan M."/>
            <person name="Ohm R."/>
            <person name="Pangilinan J."/>
            <person name="Park H.-J."/>
            <person name="Ramirez L."/>
            <person name="Alfaro M."/>
            <person name="Sun H."/>
            <person name="Tritt A."/>
            <person name="Yoshinaga Y."/>
            <person name="Zwiers L.-H."/>
            <person name="Turgeon B."/>
            <person name="Goodwin S."/>
            <person name="Spatafora J."/>
            <person name="Crous P."/>
            <person name="Grigoriev I."/>
        </authorList>
    </citation>
    <scope>NUCLEOTIDE SEQUENCE</scope>
    <source>
        <strain evidence="9">CBS 109.77</strain>
    </source>
</reference>
<feature type="binding site" description="axial binding residue" evidence="7">
    <location>
        <position position="471"/>
    </location>
    <ligand>
        <name>heme</name>
        <dbReference type="ChEBI" id="CHEBI:30413"/>
    </ligand>
    <ligandPart>
        <name>Fe</name>
        <dbReference type="ChEBI" id="CHEBI:18248"/>
    </ligandPart>
</feature>
<dbReference type="InterPro" id="IPR001128">
    <property type="entry name" value="Cyt_P450"/>
</dbReference>
<proteinExistence type="inferred from homology"/>
<dbReference type="AlphaFoldDB" id="A0A6A6XPC3"/>
<dbReference type="PANTHER" id="PTHR24305:SF187">
    <property type="entry name" value="P450, PUTATIVE (EUROFUNG)-RELATED"/>
    <property type="match status" value="1"/>
</dbReference>
<dbReference type="PRINTS" id="PR00463">
    <property type="entry name" value="EP450I"/>
</dbReference>
<organism evidence="9 10">
    <name type="scientific">Melanomma pulvis-pyrius CBS 109.77</name>
    <dbReference type="NCBI Taxonomy" id="1314802"/>
    <lineage>
        <taxon>Eukaryota</taxon>
        <taxon>Fungi</taxon>
        <taxon>Dikarya</taxon>
        <taxon>Ascomycota</taxon>
        <taxon>Pezizomycotina</taxon>
        <taxon>Dothideomycetes</taxon>
        <taxon>Pleosporomycetidae</taxon>
        <taxon>Pleosporales</taxon>
        <taxon>Melanommataceae</taxon>
        <taxon>Melanomma</taxon>
    </lineage>
</organism>
<dbReference type="PRINTS" id="PR00385">
    <property type="entry name" value="P450"/>
</dbReference>
<evidence type="ECO:0000256" key="6">
    <source>
        <dbReference type="ARBA" id="ARBA00023033"/>
    </source>
</evidence>
<keyword evidence="8" id="KW-0472">Membrane</keyword>
<evidence type="ECO:0000256" key="3">
    <source>
        <dbReference type="ARBA" id="ARBA00022723"/>
    </source>
</evidence>
<evidence type="ECO:0000256" key="1">
    <source>
        <dbReference type="ARBA" id="ARBA00001971"/>
    </source>
</evidence>
<dbReference type="GO" id="GO:0005506">
    <property type="term" value="F:iron ion binding"/>
    <property type="evidence" value="ECO:0007669"/>
    <property type="project" value="InterPro"/>
</dbReference>
<evidence type="ECO:0000256" key="7">
    <source>
        <dbReference type="PIRSR" id="PIRSR602401-1"/>
    </source>
</evidence>
<dbReference type="OrthoDB" id="6692864at2759"/>
<evidence type="ECO:0000256" key="2">
    <source>
        <dbReference type="ARBA" id="ARBA00010617"/>
    </source>
</evidence>
<sequence>MDALGSPAIGVLVVAPISAILLHEAILKRVEVDHLTLHLLATSTAVYWLTVYYAGLFFATLVATAFLVPLCLCIILYRAFFHPLKAFPGPFGARISKWWTVKQVWDTNWHWYRVQQGMHAKYGDYVRTGPRELAIFDPAAIQPLLGFKSPTTKGPFYDVMETSLHLNRDKVFHRQRRKIWDNAMKESLSDYAPHVEDFTSQLLKRLREADGKPVPLLDYCSFYSYDVMADLAFGKPMGFVKGESSQVAENVLRTLTDGLNALGILYHIPWFMNAIGILTSLAGPLKEWTDWSQQQMKERMAVKDARPDFTGHLISNTARGPKGDSLLYGDSRLIISAGAETTSTSLTFIFMHLAVHQHYLRAIRKEYRESESSYSCERSSPLLDAVIYESMRLWPSVFLASQRIAPPQGMTISGHYIPGNTIITIPPFPLNRDPRNFEQPDFFIPERWTTRPELVANKSAFLPFSTGPYNCAGKGLAMMEMRSVISRVVNEFDILLPEGFDQDVYFGGIKDRLTAGPPNQFVSFQKAK</sequence>
<evidence type="ECO:0000313" key="9">
    <source>
        <dbReference type="EMBL" id="KAF2798038.1"/>
    </source>
</evidence>
<dbReference type="GO" id="GO:0004497">
    <property type="term" value="F:monooxygenase activity"/>
    <property type="evidence" value="ECO:0007669"/>
    <property type="project" value="UniProtKB-KW"/>
</dbReference>
<keyword evidence="3 7" id="KW-0479">Metal-binding</keyword>
<dbReference type="CDD" id="cd11061">
    <property type="entry name" value="CYP67-like"/>
    <property type="match status" value="1"/>
</dbReference>
<evidence type="ECO:0000256" key="4">
    <source>
        <dbReference type="ARBA" id="ARBA00023002"/>
    </source>
</evidence>
<dbReference type="InterPro" id="IPR036396">
    <property type="entry name" value="Cyt_P450_sf"/>
</dbReference>
<dbReference type="GO" id="GO:0020037">
    <property type="term" value="F:heme binding"/>
    <property type="evidence" value="ECO:0007669"/>
    <property type="project" value="InterPro"/>
</dbReference>
<dbReference type="GO" id="GO:0016705">
    <property type="term" value="F:oxidoreductase activity, acting on paired donors, with incorporation or reduction of molecular oxygen"/>
    <property type="evidence" value="ECO:0007669"/>
    <property type="project" value="InterPro"/>
</dbReference>
<keyword evidence="5 7" id="KW-0408">Iron</keyword>
<protein>
    <submittedName>
        <fullName evidence="9">Cytochrome P450</fullName>
    </submittedName>
</protein>
<comment type="similarity">
    <text evidence="2">Belongs to the cytochrome P450 family.</text>
</comment>
<dbReference type="SUPFAM" id="SSF48264">
    <property type="entry name" value="Cytochrome P450"/>
    <property type="match status" value="1"/>
</dbReference>
<dbReference type="InterPro" id="IPR050121">
    <property type="entry name" value="Cytochrome_P450_monoxygenase"/>
</dbReference>
<gene>
    <name evidence="9" type="ORF">K505DRAFT_234158</name>
</gene>
<dbReference type="Proteomes" id="UP000799757">
    <property type="component" value="Unassembled WGS sequence"/>
</dbReference>
<keyword evidence="4" id="KW-0560">Oxidoreductase</keyword>
<dbReference type="Pfam" id="PF00067">
    <property type="entry name" value="p450"/>
    <property type="match status" value="1"/>
</dbReference>
<keyword evidence="8" id="KW-1133">Transmembrane helix</keyword>
<dbReference type="EMBL" id="MU001792">
    <property type="protein sequence ID" value="KAF2798038.1"/>
    <property type="molecule type" value="Genomic_DNA"/>
</dbReference>
<comment type="cofactor">
    <cofactor evidence="1 7">
        <name>heme</name>
        <dbReference type="ChEBI" id="CHEBI:30413"/>
    </cofactor>
</comment>